<keyword evidence="2" id="KW-0808">Transferase</keyword>
<dbReference type="AGR" id="WB:WBGene00011172"/>
<dbReference type="FunCoup" id="Q21877">
    <property type="interactions" value="351"/>
</dbReference>
<dbReference type="eggNOG" id="KOG0789">
    <property type="taxonomic scope" value="Eukaryota"/>
</dbReference>
<dbReference type="CTD" id="177919"/>
<keyword evidence="2" id="KW-0548">Nucleotidyltransferase</keyword>
<dbReference type="WormBase" id="R09E10.2">
    <property type="protein sequence ID" value="CE36603"/>
    <property type="gene ID" value="WBGene00011172"/>
</dbReference>
<feature type="region of interest" description="Disordered" evidence="1">
    <location>
        <begin position="175"/>
        <end position="198"/>
    </location>
</feature>
<dbReference type="HOGENOM" id="CLU_1230920_0_0_1"/>
<dbReference type="SMR" id="Q21877"/>
<dbReference type="UCSC" id="R09E10.2">
    <property type="organism name" value="c. elegans"/>
</dbReference>
<dbReference type="OrthoDB" id="5862653at2759"/>
<dbReference type="STRING" id="6239.R09E10.2.1"/>
<evidence type="ECO:0000313" key="4">
    <source>
        <dbReference type="WormBase" id="R09E10.2"/>
    </source>
</evidence>
<keyword evidence="2" id="KW-0695">RNA-directed DNA polymerase</keyword>
<feature type="region of interest" description="Disordered" evidence="1">
    <location>
        <begin position="56"/>
        <end position="113"/>
    </location>
</feature>
<feature type="compositionally biased region" description="Polar residues" evidence="1">
    <location>
        <begin position="84"/>
        <end position="95"/>
    </location>
</feature>
<dbReference type="PaxDb" id="6239-R09E10.2"/>
<dbReference type="KEGG" id="cel:CELE_R09E10.2"/>
<protein>
    <submittedName>
        <fullName evidence="2">Reverse transcriptase domain-containing protein</fullName>
    </submittedName>
</protein>
<reference evidence="2 3" key="1">
    <citation type="journal article" date="1998" name="Science">
        <title>Genome sequence of the nematode C. elegans: a platform for investigating biology.</title>
        <authorList>
            <consortium name="The C. elegans sequencing consortium"/>
            <person name="Sulson J.E."/>
            <person name="Waterston R."/>
        </authorList>
    </citation>
    <scope>NUCLEOTIDE SEQUENCE [LARGE SCALE GENOMIC DNA]</scope>
    <source>
        <strain evidence="2 3">Bristol N2</strain>
    </source>
</reference>
<gene>
    <name evidence="2" type="ORF">CELE_R09E10.2</name>
    <name evidence="2 4" type="ORF">R09E10.2</name>
</gene>
<keyword evidence="3" id="KW-1185">Reference proteome</keyword>
<dbReference type="Bgee" id="WBGene00011172">
    <property type="expression patterns" value="Expressed in adult organism and 1 other cell type or tissue"/>
</dbReference>
<evidence type="ECO:0000313" key="2">
    <source>
        <dbReference type="EMBL" id="CAA94303.2"/>
    </source>
</evidence>
<proteinExistence type="predicted"/>
<dbReference type="OMA" id="MHITSSQ"/>
<dbReference type="Proteomes" id="UP000001940">
    <property type="component" value="Chromosome IV"/>
</dbReference>
<dbReference type="AlphaFoldDB" id="Q21877"/>
<name>Q21877_CAEEL</name>
<dbReference type="GO" id="GO:0003964">
    <property type="term" value="F:RNA-directed DNA polymerase activity"/>
    <property type="evidence" value="ECO:0007669"/>
    <property type="project" value="UniProtKB-KW"/>
</dbReference>
<dbReference type="RefSeq" id="NP_501894.2">
    <property type="nucleotide sequence ID" value="NM_069493.4"/>
</dbReference>
<dbReference type="PIR" id="T24090">
    <property type="entry name" value="T24090"/>
</dbReference>
<dbReference type="InParanoid" id="Q21877"/>
<organism evidence="2 3">
    <name type="scientific">Caenorhabditis elegans</name>
    <dbReference type="NCBI Taxonomy" id="6239"/>
    <lineage>
        <taxon>Eukaryota</taxon>
        <taxon>Metazoa</taxon>
        <taxon>Ecdysozoa</taxon>
        <taxon>Nematoda</taxon>
        <taxon>Chromadorea</taxon>
        <taxon>Rhabditida</taxon>
        <taxon>Rhabditina</taxon>
        <taxon>Rhabditomorpha</taxon>
        <taxon>Rhabditoidea</taxon>
        <taxon>Rhabditidae</taxon>
        <taxon>Peloderinae</taxon>
        <taxon>Caenorhabditis</taxon>
    </lineage>
</organism>
<sequence length="198" mass="22712">MSRNNTQMHITSSQLEDGFPSITNNFLTVTVNFNYDPSNPSEPPTKVLEKMSDLIGQQIANLQKGKAPKANDDKSKGSMPTVEFSRTQSMTTQQSLEDDDTQRENVPLEKKKKGKYSSEYANLLVEKPTRYRLVPSKNVKVVPEDELPKKKFDKDRKRREYVEIGKLYSKEPIIDESEVLKKEKGNTKRRSKETDRAP</sequence>
<dbReference type="EMBL" id="BX284604">
    <property type="protein sequence ID" value="CAA94303.2"/>
    <property type="molecule type" value="Genomic_DNA"/>
</dbReference>
<dbReference type="GeneID" id="177919"/>
<accession>Q21877</accession>
<evidence type="ECO:0000313" key="3">
    <source>
        <dbReference type="Proteomes" id="UP000001940"/>
    </source>
</evidence>
<evidence type="ECO:0000256" key="1">
    <source>
        <dbReference type="SAM" id="MobiDB-lite"/>
    </source>
</evidence>